<gene>
    <name evidence="1" type="ORF">SSZBM1_74</name>
</gene>
<reference evidence="1" key="1">
    <citation type="submission" date="2021-11" db="EMBL/GenBank/DDBJ databases">
        <authorList>
            <person name="Rong C."/>
            <person name="Yang Y."/>
            <person name="Li S."/>
            <person name="Zhou K."/>
            <person name="Xu Y."/>
            <person name="Zhang R."/>
            <person name="Zhang Y."/>
        </authorList>
    </citation>
    <scope>NUCLEOTIDE SEQUENCE</scope>
</reference>
<organism evidence="1 2">
    <name type="scientific">Synechococcus phage S-SZBM1</name>
    <dbReference type="NCBI Taxonomy" id="2926475"/>
    <lineage>
        <taxon>Viruses</taxon>
        <taxon>Duplodnaviria</taxon>
        <taxon>Heunggongvirae</taxon>
        <taxon>Uroviricota</taxon>
        <taxon>Caudoviricetes</taxon>
        <taxon>Pantevenvirales</taxon>
        <taxon>Kyanoviridae</taxon>
        <taxon>Shenzhenivirus</taxon>
        <taxon>Shenzhenivirus sszbm1</taxon>
    </lineage>
</organism>
<name>A0AC61TSS2_9CAUD</name>
<keyword evidence="2" id="KW-1185">Reference proteome</keyword>
<protein>
    <submittedName>
        <fullName evidence="1">Baseplate wedge component</fullName>
    </submittedName>
</protein>
<evidence type="ECO:0000313" key="2">
    <source>
        <dbReference type="Proteomes" id="UP000829362"/>
    </source>
</evidence>
<evidence type="ECO:0000313" key="1">
    <source>
        <dbReference type="EMBL" id="UNH61191.1"/>
    </source>
</evidence>
<dbReference type="Proteomes" id="UP000829362">
    <property type="component" value="Segment"/>
</dbReference>
<sequence length="292" mass="33462">MSEYFQSLPNVRVRIKNTRQNNVEPYVVAKNIFRRVKLIDDISKVILGFQQYTVQNNQRPDQIAYEVYGDSAYDWIVLLCNNITNVYQDWPMSEEELFRYVVDNYGDPDGVHHYETLAVKDDFGNVILKEGIEVNSNFRYYRPDGTAVPNVILPISNYEHERKINEYKENIWLIRPAYVEEFVEEFRALAAYSPHDEIDDDGVKTTYRIVEETFINSKDRYSTRYGFNSTLEFASQQDLVNRTVTTTVDEGGKVTRTVDTVNTGVNASGVVAGTSDASSTAAATEEQTLGYV</sequence>
<accession>A0AC61TSS2</accession>
<dbReference type="EMBL" id="OL473597">
    <property type="protein sequence ID" value="UNH61191.1"/>
    <property type="molecule type" value="Genomic_DNA"/>
</dbReference>
<proteinExistence type="predicted"/>